<protein>
    <submittedName>
        <fullName evidence="2">Uncharacterized protein</fullName>
    </submittedName>
</protein>
<reference evidence="2" key="1">
    <citation type="journal article" date="2014" name="Front. Microbiol.">
        <title>High frequency of phylogenetically diverse reductive dehalogenase-homologous genes in deep subseafloor sedimentary metagenomes.</title>
        <authorList>
            <person name="Kawai M."/>
            <person name="Futagami T."/>
            <person name="Toyoda A."/>
            <person name="Takaki Y."/>
            <person name="Nishi S."/>
            <person name="Hori S."/>
            <person name="Arai W."/>
            <person name="Tsubouchi T."/>
            <person name="Morono Y."/>
            <person name="Uchiyama I."/>
            <person name="Ito T."/>
            <person name="Fujiyama A."/>
            <person name="Inagaki F."/>
            <person name="Takami H."/>
        </authorList>
    </citation>
    <scope>NUCLEOTIDE SEQUENCE</scope>
    <source>
        <strain evidence="2">Expedition CK06-06</strain>
    </source>
</reference>
<evidence type="ECO:0000256" key="1">
    <source>
        <dbReference type="SAM" id="Phobius"/>
    </source>
</evidence>
<sequence>MASNRKTVNYNSRISYWTVVVAGLVALFADFLLSI</sequence>
<keyword evidence="1" id="KW-0812">Transmembrane</keyword>
<accession>X1SNU3</accession>
<dbReference type="AlphaFoldDB" id="X1SNU3"/>
<proteinExistence type="predicted"/>
<keyword evidence="1" id="KW-1133">Transmembrane helix</keyword>
<dbReference type="EMBL" id="BARW01008137">
    <property type="protein sequence ID" value="GAI80826.1"/>
    <property type="molecule type" value="Genomic_DNA"/>
</dbReference>
<organism evidence="2">
    <name type="scientific">marine sediment metagenome</name>
    <dbReference type="NCBI Taxonomy" id="412755"/>
    <lineage>
        <taxon>unclassified sequences</taxon>
        <taxon>metagenomes</taxon>
        <taxon>ecological metagenomes</taxon>
    </lineage>
</organism>
<comment type="caution">
    <text evidence="2">The sequence shown here is derived from an EMBL/GenBank/DDBJ whole genome shotgun (WGS) entry which is preliminary data.</text>
</comment>
<feature type="transmembrane region" description="Helical" evidence="1">
    <location>
        <begin position="14"/>
        <end position="33"/>
    </location>
</feature>
<evidence type="ECO:0000313" key="2">
    <source>
        <dbReference type="EMBL" id="GAI80826.1"/>
    </source>
</evidence>
<keyword evidence="1" id="KW-0472">Membrane</keyword>
<gene>
    <name evidence="2" type="ORF">S12H4_16773</name>
</gene>
<name>X1SNU3_9ZZZZ</name>
<feature type="non-terminal residue" evidence="2">
    <location>
        <position position="35"/>
    </location>
</feature>